<dbReference type="SUPFAM" id="SSF46934">
    <property type="entry name" value="UBA-like"/>
    <property type="match status" value="1"/>
</dbReference>
<dbReference type="EMBL" id="PDNC01000002">
    <property type="protein sequence ID" value="PGH09994.1"/>
    <property type="molecule type" value="Genomic_DNA"/>
</dbReference>
<dbReference type="STRING" id="2060905.A0A2B7XEB4"/>
<dbReference type="OrthoDB" id="4489171at2759"/>
<dbReference type="InterPro" id="IPR055335">
    <property type="entry name" value="Ucp6/RUP1"/>
</dbReference>
<dbReference type="PANTHER" id="PTHR39597:SF1">
    <property type="entry name" value="UBA DOMAIN-CONTAINING PROTEIN RUP1"/>
    <property type="match status" value="1"/>
</dbReference>
<proteinExistence type="predicted"/>
<accession>A0A2B7XEB4</accession>
<feature type="region of interest" description="Disordered" evidence="2">
    <location>
        <begin position="741"/>
        <end position="821"/>
    </location>
</feature>
<sequence length="944" mass="104525">MITASDLPEDAIENFISFTNASREKAVAFLEANNRDSNRAINAYFENPNSVQPEPTVAWPMPPSSQQEGYGYQNQNVPSFRIDSDPVHPVGYGTAPSRPPSRIGSRERIEEAKVGQPIEGPSNKAAAGTGPSQHMSLAEQEEHELQRAVALSLNAELGGNGDISIGGGGQETGVINTNQTKLAPATQNHYEETAWALTLLEPAAREVCMHPDPEERMRVGGEPVFLRPSEDAEYLAGFLTILHSIPIAREALLLRDKVIDDYGSDPQWWNGQSINLPSLVTLADDGFMDESAHDDVLLEVQRLMAFLDATHRAFGSIDTLANLKSIQNWNTDYNVGQFLESWQQAAVAATPDNQLATIFSSLAYKRPLSVDEEPIDKEFLALELPVHSDLVETLYDAIDTSMWQDSADSDLDDIWLDRIGEVFSLRLNSTDSKKSIDVKIPAVWYPDRYMEACRDISREIRKRRIETSVEIDKLQHLMRRFSASTIDHPTSQIKNTFDLAVKALQVASQNNLANGSLGDGDMQEQPIVSQEAAMDLTKELKTLTEKIDQKLRSLQERRVQALEALRRYSKELTMASDDPAKPPHNKYTLRGVCTHPHVTYVLRRREKGIEGTDERSSANSAPDEWQWWRISFSVDDATARHAEATQTPVVPSVHQYSAIPQQQRSPRVPLPSNMDVAGYTVRPVREIEVLRAAKEEARSVLLVYANENAVNFTEGPLPPQLQAFVDADNNFFESEREEVAQRLQQQAEEELTKASDNSWPDLEPLGGESAETFSVQNQTSGKFSGLEHSHAHYPSSVPGEEPTGTKEAGRNMAGKSNHKQHYSWDDRIPASLLPESAPFDPNTINVFDYQVSSFPDTPPSEPEDREPEMQERGIGGGGMGILGQAGSSDSCGAKRSVQRSGPMGRIQEEVDDDGADDGEGSENSRGPGDMRVEYENPASRTAGR</sequence>
<feature type="region of interest" description="Disordered" evidence="2">
    <location>
        <begin position="86"/>
        <end position="135"/>
    </location>
</feature>
<dbReference type="InterPro" id="IPR009060">
    <property type="entry name" value="UBA-like_sf"/>
</dbReference>
<dbReference type="Gene3D" id="1.10.8.10">
    <property type="entry name" value="DNA helicase RuvA subunit, C-terminal domain"/>
    <property type="match status" value="1"/>
</dbReference>
<dbReference type="GO" id="GO:0005829">
    <property type="term" value="C:cytosol"/>
    <property type="evidence" value="ECO:0007669"/>
    <property type="project" value="TreeGrafter"/>
</dbReference>
<evidence type="ECO:0000256" key="2">
    <source>
        <dbReference type="SAM" id="MobiDB-lite"/>
    </source>
</evidence>
<dbReference type="PANTHER" id="PTHR39597">
    <property type="entry name" value="UBA DOMAIN-CONTAINING PROTEIN RUP1"/>
    <property type="match status" value="1"/>
</dbReference>
<feature type="compositionally biased region" description="Basic and acidic residues" evidence="2">
    <location>
        <begin position="104"/>
        <end position="113"/>
    </location>
</feature>
<keyword evidence="4" id="KW-1185">Reference proteome</keyword>
<dbReference type="GO" id="GO:0005634">
    <property type="term" value="C:nucleus"/>
    <property type="evidence" value="ECO:0007669"/>
    <property type="project" value="TreeGrafter"/>
</dbReference>
<organism evidence="3 4">
    <name type="scientific">Blastomyces parvus</name>
    <dbReference type="NCBI Taxonomy" id="2060905"/>
    <lineage>
        <taxon>Eukaryota</taxon>
        <taxon>Fungi</taxon>
        <taxon>Dikarya</taxon>
        <taxon>Ascomycota</taxon>
        <taxon>Pezizomycotina</taxon>
        <taxon>Eurotiomycetes</taxon>
        <taxon>Eurotiomycetidae</taxon>
        <taxon>Onygenales</taxon>
        <taxon>Ajellomycetaceae</taxon>
        <taxon>Blastomyces</taxon>
    </lineage>
</organism>
<feature type="coiled-coil region" evidence="1">
    <location>
        <begin position="533"/>
        <end position="571"/>
    </location>
</feature>
<feature type="region of interest" description="Disordered" evidence="2">
    <location>
        <begin position="49"/>
        <end position="70"/>
    </location>
</feature>
<feature type="compositionally biased region" description="Polar residues" evidence="2">
    <location>
        <begin position="771"/>
        <end position="782"/>
    </location>
</feature>
<evidence type="ECO:0008006" key="5">
    <source>
        <dbReference type="Google" id="ProtNLM"/>
    </source>
</evidence>
<evidence type="ECO:0000256" key="1">
    <source>
        <dbReference type="SAM" id="Coils"/>
    </source>
</evidence>
<feature type="compositionally biased region" description="Acidic residues" evidence="2">
    <location>
        <begin position="909"/>
        <end position="920"/>
    </location>
</feature>
<name>A0A2B7XEB4_9EURO</name>
<feature type="region of interest" description="Disordered" evidence="2">
    <location>
        <begin position="849"/>
        <end position="944"/>
    </location>
</feature>
<dbReference type="Pfam" id="PF14555">
    <property type="entry name" value="UBA_4"/>
    <property type="match status" value="1"/>
</dbReference>
<dbReference type="Proteomes" id="UP000224080">
    <property type="component" value="Unassembled WGS sequence"/>
</dbReference>
<evidence type="ECO:0000313" key="4">
    <source>
        <dbReference type="Proteomes" id="UP000224080"/>
    </source>
</evidence>
<feature type="compositionally biased region" description="Gly residues" evidence="2">
    <location>
        <begin position="873"/>
        <end position="883"/>
    </location>
</feature>
<comment type="caution">
    <text evidence="3">The sequence shown here is derived from an EMBL/GenBank/DDBJ whole genome shotgun (WGS) entry which is preliminary data.</text>
</comment>
<dbReference type="AlphaFoldDB" id="A0A2B7XEB4"/>
<reference evidence="3 4" key="1">
    <citation type="submission" date="2017-10" db="EMBL/GenBank/DDBJ databases">
        <title>Comparative genomics in systemic dimorphic fungi from Ajellomycetaceae.</title>
        <authorList>
            <person name="Munoz J.F."/>
            <person name="Mcewen J.G."/>
            <person name="Clay O.K."/>
            <person name="Cuomo C.A."/>
        </authorList>
    </citation>
    <scope>NUCLEOTIDE SEQUENCE [LARGE SCALE GENOMIC DNA]</scope>
    <source>
        <strain evidence="3 4">UAMH130</strain>
    </source>
</reference>
<gene>
    <name evidence="3" type="ORF">GX51_00260</name>
</gene>
<protein>
    <recommendedName>
        <fullName evidence="5">Ubiquitin interaction motif protein</fullName>
    </recommendedName>
</protein>
<evidence type="ECO:0000313" key="3">
    <source>
        <dbReference type="EMBL" id="PGH09994.1"/>
    </source>
</evidence>
<keyword evidence="1" id="KW-0175">Coiled coil</keyword>
<dbReference type="GO" id="GO:0016579">
    <property type="term" value="P:protein deubiquitination"/>
    <property type="evidence" value="ECO:0007669"/>
    <property type="project" value="TreeGrafter"/>
</dbReference>